<feature type="compositionally biased region" description="Low complexity" evidence="11">
    <location>
        <begin position="327"/>
        <end position="336"/>
    </location>
</feature>
<gene>
    <name evidence="17" type="primary">LOC111130899</name>
</gene>
<evidence type="ECO:0000259" key="15">
    <source>
        <dbReference type="Pfam" id="PF02932"/>
    </source>
</evidence>
<evidence type="ECO:0000313" key="16">
    <source>
        <dbReference type="Proteomes" id="UP000694844"/>
    </source>
</evidence>
<reference evidence="17" key="1">
    <citation type="submission" date="2025-08" db="UniProtKB">
        <authorList>
            <consortium name="RefSeq"/>
        </authorList>
    </citation>
    <scope>IDENTIFICATION</scope>
    <source>
        <tissue evidence="17">Whole sample</tissue>
    </source>
</reference>
<dbReference type="AlphaFoldDB" id="A0A8B8E0W5"/>
<feature type="domain" description="Neurotransmitter-gated ion-channel ligand-binding" evidence="14">
    <location>
        <begin position="36"/>
        <end position="189"/>
    </location>
</feature>
<dbReference type="KEGG" id="cvn:111130899"/>
<evidence type="ECO:0000256" key="5">
    <source>
        <dbReference type="ARBA" id="ARBA00022692"/>
    </source>
</evidence>
<feature type="transmembrane region" description="Helical" evidence="12">
    <location>
        <begin position="283"/>
        <end position="302"/>
    </location>
</feature>
<evidence type="ECO:0000256" key="10">
    <source>
        <dbReference type="ARBA" id="ARBA00023303"/>
    </source>
</evidence>
<comment type="subcellular location">
    <subcellularLocation>
        <location evidence="2">Cell membrane</location>
    </subcellularLocation>
    <subcellularLocation>
        <location evidence="1">Membrane</location>
        <topology evidence="1">Multi-pass membrane protein</topology>
    </subcellularLocation>
</comment>
<keyword evidence="4" id="KW-1003">Cell membrane</keyword>
<proteinExistence type="predicted"/>
<dbReference type="GO" id="GO:0004888">
    <property type="term" value="F:transmembrane signaling receptor activity"/>
    <property type="evidence" value="ECO:0007669"/>
    <property type="project" value="InterPro"/>
</dbReference>
<evidence type="ECO:0000313" key="17">
    <source>
        <dbReference type="RefSeq" id="XP_022333880.1"/>
    </source>
</evidence>
<name>A0A8B8E0W5_CRAVI</name>
<dbReference type="GO" id="GO:0005230">
    <property type="term" value="F:extracellular ligand-gated monoatomic ion channel activity"/>
    <property type="evidence" value="ECO:0007669"/>
    <property type="project" value="InterPro"/>
</dbReference>
<evidence type="ECO:0000256" key="11">
    <source>
        <dbReference type="SAM" id="MobiDB-lite"/>
    </source>
</evidence>
<feature type="transmembrane region" description="Helical" evidence="12">
    <location>
        <begin position="221"/>
        <end position="241"/>
    </location>
</feature>
<evidence type="ECO:0000256" key="9">
    <source>
        <dbReference type="ARBA" id="ARBA00023136"/>
    </source>
</evidence>
<dbReference type="Pfam" id="PF02932">
    <property type="entry name" value="Neur_chan_memb"/>
    <property type="match status" value="1"/>
</dbReference>
<keyword evidence="5 12" id="KW-0812">Transmembrane</keyword>
<dbReference type="InterPro" id="IPR038050">
    <property type="entry name" value="Neuro_actylchol_rec"/>
</dbReference>
<keyword evidence="9 12" id="KW-0472">Membrane</keyword>
<dbReference type="Gene3D" id="2.70.170.10">
    <property type="entry name" value="Neurotransmitter-gated ion-channel ligand-binding domain"/>
    <property type="match status" value="1"/>
</dbReference>
<dbReference type="InterPro" id="IPR006202">
    <property type="entry name" value="Neur_chan_lig-bd"/>
</dbReference>
<keyword evidence="10" id="KW-0407">Ion channel</keyword>
<dbReference type="GO" id="GO:0005886">
    <property type="term" value="C:plasma membrane"/>
    <property type="evidence" value="ECO:0007669"/>
    <property type="project" value="UniProtKB-SubCell"/>
</dbReference>
<accession>A0A8B8E0W5</accession>
<dbReference type="OrthoDB" id="6069519at2759"/>
<keyword evidence="6 13" id="KW-0732">Signal</keyword>
<evidence type="ECO:0000256" key="3">
    <source>
        <dbReference type="ARBA" id="ARBA00022448"/>
    </source>
</evidence>
<feature type="region of interest" description="Disordered" evidence="11">
    <location>
        <begin position="324"/>
        <end position="345"/>
    </location>
</feature>
<feature type="chain" id="PRO_5034256753" evidence="13">
    <location>
        <begin position="24"/>
        <end position="406"/>
    </location>
</feature>
<sequence>MMTSTSGIFVSTFLVLSNPTVLSFCAMIQPPWELTENGSNETRVDVALFVTQFRSVLFDAEMTFDLLQSWKDPRFINSSRNPDDYVVYKAEDFQSIWRPDTYIANEMPNGVFETTPTDNIYAYFNGTLFLTTRHSIIYHCNVKLFALPLKDETCSLYFKSGSYISKNLKMKWRPYSPVLYSQNMETYAVTIHNTESRLCTQDDGIPCLRLLLHVRRTYQVMFVQVYLPSTCIVLITWLGFWIHHTEVSGRTRIATVSLTAIVAESVAALINNPDQVHMAAIEAWNSGCLILITLAFLEYVIVHNYHRRRLLSQTERNDQVITVQHNSQSTSSSSQSLPRKKTLSKAKVSPERIHVIEMGSQTKTCSNKFGVTPETIDKISALLYAVLFALFNVYYWSFFLTEADKK</sequence>
<organism evidence="16 17">
    <name type="scientific">Crassostrea virginica</name>
    <name type="common">Eastern oyster</name>
    <dbReference type="NCBI Taxonomy" id="6565"/>
    <lineage>
        <taxon>Eukaryota</taxon>
        <taxon>Metazoa</taxon>
        <taxon>Spiralia</taxon>
        <taxon>Lophotrochozoa</taxon>
        <taxon>Mollusca</taxon>
        <taxon>Bivalvia</taxon>
        <taxon>Autobranchia</taxon>
        <taxon>Pteriomorphia</taxon>
        <taxon>Ostreida</taxon>
        <taxon>Ostreoidea</taxon>
        <taxon>Ostreidae</taxon>
        <taxon>Crassostrea</taxon>
    </lineage>
</organism>
<evidence type="ECO:0000256" key="13">
    <source>
        <dbReference type="SAM" id="SignalP"/>
    </source>
</evidence>
<dbReference type="InterPro" id="IPR006201">
    <property type="entry name" value="Neur_channel"/>
</dbReference>
<dbReference type="InterPro" id="IPR036734">
    <property type="entry name" value="Neur_chan_lig-bd_sf"/>
</dbReference>
<feature type="transmembrane region" description="Helical" evidence="12">
    <location>
        <begin position="253"/>
        <end position="271"/>
    </location>
</feature>
<feature type="signal peptide" evidence="13">
    <location>
        <begin position="1"/>
        <end position="23"/>
    </location>
</feature>
<evidence type="ECO:0000256" key="8">
    <source>
        <dbReference type="ARBA" id="ARBA00023065"/>
    </source>
</evidence>
<dbReference type="Proteomes" id="UP000694844">
    <property type="component" value="Chromosome 4"/>
</dbReference>
<dbReference type="RefSeq" id="XP_022333880.1">
    <property type="nucleotide sequence ID" value="XM_022478172.1"/>
</dbReference>
<keyword evidence="7 12" id="KW-1133">Transmembrane helix</keyword>
<dbReference type="PRINTS" id="PR00253">
    <property type="entry name" value="GABAARECEPTR"/>
</dbReference>
<feature type="transmembrane region" description="Helical" evidence="12">
    <location>
        <begin position="381"/>
        <end position="400"/>
    </location>
</feature>
<dbReference type="InterPro" id="IPR036719">
    <property type="entry name" value="Neuro-gated_channel_TM_sf"/>
</dbReference>
<keyword evidence="8" id="KW-0406">Ion transport</keyword>
<evidence type="ECO:0000259" key="14">
    <source>
        <dbReference type="Pfam" id="PF02931"/>
    </source>
</evidence>
<evidence type="ECO:0000256" key="4">
    <source>
        <dbReference type="ARBA" id="ARBA00022475"/>
    </source>
</evidence>
<keyword evidence="16" id="KW-1185">Reference proteome</keyword>
<dbReference type="GeneID" id="111130899"/>
<evidence type="ECO:0000256" key="7">
    <source>
        <dbReference type="ARBA" id="ARBA00022989"/>
    </source>
</evidence>
<dbReference type="InterPro" id="IPR006028">
    <property type="entry name" value="GABAA/Glycine_rcpt"/>
</dbReference>
<keyword evidence="3" id="KW-0813">Transport</keyword>
<feature type="domain" description="Neurotransmitter-gated ion-channel transmembrane" evidence="15">
    <location>
        <begin position="225"/>
        <end position="310"/>
    </location>
</feature>
<dbReference type="SUPFAM" id="SSF63712">
    <property type="entry name" value="Nicotinic receptor ligand binding domain-like"/>
    <property type="match status" value="1"/>
</dbReference>
<dbReference type="PANTHER" id="PTHR18945">
    <property type="entry name" value="NEUROTRANSMITTER GATED ION CHANNEL"/>
    <property type="match status" value="1"/>
</dbReference>
<protein>
    <submittedName>
        <fullName evidence="17">Glutamate-gated chloride channel alpha-like</fullName>
    </submittedName>
</protein>
<evidence type="ECO:0000256" key="2">
    <source>
        <dbReference type="ARBA" id="ARBA00004236"/>
    </source>
</evidence>
<dbReference type="Gene3D" id="1.20.58.390">
    <property type="entry name" value="Neurotransmitter-gated ion-channel transmembrane domain"/>
    <property type="match status" value="1"/>
</dbReference>
<evidence type="ECO:0000256" key="12">
    <source>
        <dbReference type="SAM" id="Phobius"/>
    </source>
</evidence>
<dbReference type="InterPro" id="IPR006029">
    <property type="entry name" value="Neurotrans-gated_channel_TM"/>
</dbReference>
<dbReference type="SUPFAM" id="SSF90112">
    <property type="entry name" value="Neurotransmitter-gated ion-channel transmembrane pore"/>
    <property type="match status" value="1"/>
</dbReference>
<evidence type="ECO:0000256" key="1">
    <source>
        <dbReference type="ARBA" id="ARBA00004141"/>
    </source>
</evidence>
<dbReference type="Pfam" id="PF02931">
    <property type="entry name" value="Neur_chan_LBD"/>
    <property type="match status" value="1"/>
</dbReference>
<evidence type="ECO:0000256" key="6">
    <source>
        <dbReference type="ARBA" id="ARBA00022729"/>
    </source>
</evidence>